<reference evidence="4 5" key="1">
    <citation type="submission" date="2016-08" db="EMBL/GenBank/DDBJ databases">
        <authorList>
            <person name="Seilhamer J.J."/>
        </authorList>
    </citation>
    <scope>NUCLEOTIDE SEQUENCE [LARGE SCALE GENOMIC DNA]</scope>
    <source>
        <strain evidence="4">Buetzberg</strain>
    </source>
</reference>
<name>A0A1D3L3T2_9EURY</name>
<dbReference type="GeneID" id="30412501"/>
<evidence type="ECO:0000313" key="4">
    <source>
        <dbReference type="EMBL" id="SCG86218.1"/>
    </source>
</evidence>
<feature type="domain" description="SHSP" evidence="3">
    <location>
        <begin position="34"/>
        <end position="144"/>
    </location>
</feature>
<dbReference type="KEGG" id="mcub:MCBB_1663"/>
<dbReference type="SUPFAM" id="SSF49764">
    <property type="entry name" value="HSP20-like chaperones"/>
    <property type="match status" value="1"/>
</dbReference>
<evidence type="ECO:0000256" key="1">
    <source>
        <dbReference type="PROSITE-ProRule" id="PRU00285"/>
    </source>
</evidence>
<dbReference type="OrthoDB" id="198277at2157"/>
<dbReference type="Gene3D" id="2.60.40.790">
    <property type="match status" value="1"/>
</dbReference>
<evidence type="ECO:0000313" key="5">
    <source>
        <dbReference type="Proteomes" id="UP000094707"/>
    </source>
</evidence>
<accession>A0A1D3L3T2</accession>
<comment type="similarity">
    <text evidence="1 2">Belongs to the small heat shock protein (HSP20) family.</text>
</comment>
<proteinExistence type="inferred from homology"/>
<evidence type="ECO:0000256" key="2">
    <source>
        <dbReference type="RuleBase" id="RU003616"/>
    </source>
</evidence>
<gene>
    <name evidence="4" type="ORF">MCBB_1663</name>
</gene>
<dbReference type="Proteomes" id="UP000094707">
    <property type="component" value="Chromosome I"/>
</dbReference>
<dbReference type="RefSeq" id="WP_071907298.1">
    <property type="nucleotide sequence ID" value="NZ_LT607756.1"/>
</dbReference>
<dbReference type="CDD" id="cd06464">
    <property type="entry name" value="ACD_sHsps-like"/>
    <property type="match status" value="1"/>
</dbReference>
<dbReference type="InterPro" id="IPR008978">
    <property type="entry name" value="HSP20-like_chaperone"/>
</dbReference>
<dbReference type="PATRIC" id="fig|129848.4.peg.1703"/>
<dbReference type="InterPro" id="IPR002068">
    <property type="entry name" value="A-crystallin/Hsp20_dom"/>
</dbReference>
<dbReference type="InterPro" id="IPR031107">
    <property type="entry name" value="Small_HSP"/>
</dbReference>
<organism evidence="4 5">
    <name type="scientific">Methanobacterium congolense</name>
    <dbReference type="NCBI Taxonomy" id="118062"/>
    <lineage>
        <taxon>Archaea</taxon>
        <taxon>Methanobacteriati</taxon>
        <taxon>Methanobacteriota</taxon>
        <taxon>Methanomada group</taxon>
        <taxon>Methanobacteria</taxon>
        <taxon>Methanobacteriales</taxon>
        <taxon>Methanobacteriaceae</taxon>
        <taxon>Methanobacterium</taxon>
    </lineage>
</organism>
<sequence>MRRTISDSKNLVEKMLEDTAKTIDSIKDDIEKTVVDYTFVPGKDIIETDDSIIVHIDIPGIKKKDIDLRVTETKMKVTAQLDEEHAERSSYVTHHDRKAGFIRRSVRFPKKVVAEEAEAKYENGVLTVEVPKLEKNEGFTVEIK</sequence>
<keyword evidence="5" id="KW-1185">Reference proteome</keyword>
<dbReference type="AlphaFoldDB" id="A0A1D3L3T2"/>
<protein>
    <submittedName>
        <fullName evidence="4">Heat shock protein Hsp20</fullName>
    </submittedName>
</protein>
<evidence type="ECO:0000259" key="3">
    <source>
        <dbReference type="PROSITE" id="PS01031"/>
    </source>
</evidence>
<dbReference type="PANTHER" id="PTHR11527">
    <property type="entry name" value="HEAT-SHOCK PROTEIN 20 FAMILY MEMBER"/>
    <property type="match status" value="1"/>
</dbReference>
<dbReference type="EMBL" id="LT607756">
    <property type="protein sequence ID" value="SCG86218.1"/>
    <property type="molecule type" value="Genomic_DNA"/>
</dbReference>
<dbReference type="STRING" id="118062.MCBB_1663"/>
<dbReference type="PROSITE" id="PS01031">
    <property type="entry name" value="SHSP"/>
    <property type="match status" value="1"/>
</dbReference>
<keyword evidence="4" id="KW-0346">Stress response</keyword>
<dbReference type="Pfam" id="PF00011">
    <property type="entry name" value="HSP20"/>
    <property type="match status" value="1"/>
</dbReference>